<evidence type="ECO:0000313" key="2">
    <source>
        <dbReference type="Proteomes" id="UP000274786"/>
    </source>
</evidence>
<dbReference type="OrthoDB" id="9154657at2"/>
<evidence type="ECO:0000313" key="1">
    <source>
        <dbReference type="EMBL" id="RLK51795.1"/>
    </source>
</evidence>
<reference evidence="1 2" key="1">
    <citation type="submission" date="2018-10" db="EMBL/GenBank/DDBJ databases">
        <title>Comparative analysis of microorganisms from saline springs in Andes Mountain Range, Colombia.</title>
        <authorList>
            <person name="Rubin E."/>
        </authorList>
    </citation>
    <scope>NUCLEOTIDE SEQUENCE [LARGE SCALE GENOMIC DNA]</scope>
    <source>
        <strain evidence="1 2">USBA GBX 843</strain>
    </source>
</reference>
<dbReference type="Proteomes" id="UP000274786">
    <property type="component" value="Unassembled WGS sequence"/>
</dbReference>
<comment type="caution">
    <text evidence="1">The sequence shown here is derived from an EMBL/GenBank/DDBJ whole genome shotgun (WGS) entry which is preliminary data.</text>
</comment>
<protein>
    <recommendedName>
        <fullName evidence="3">Co-chaperone DjlA N-terminal domain-containing protein</fullName>
    </recommendedName>
</protein>
<dbReference type="EMBL" id="RCDC01000006">
    <property type="protein sequence ID" value="RLK51795.1"/>
    <property type="molecule type" value="Genomic_DNA"/>
</dbReference>
<gene>
    <name evidence="1" type="ORF">BCL79_2938</name>
</gene>
<name>A0A498C7D0_9GAMM</name>
<dbReference type="RefSeq" id="WP_121042353.1">
    <property type="nucleotide sequence ID" value="NZ_RCDC01000006.1"/>
</dbReference>
<proteinExistence type="predicted"/>
<dbReference type="SUPFAM" id="SSF158682">
    <property type="entry name" value="TerB-like"/>
    <property type="match status" value="1"/>
</dbReference>
<dbReference type="InterPro" id="IPR029024">
    <property type="entry name" value="TerB-like"/>
</dbReference>
<dbReference type="Gene3D" id="1.10.3680.10">
    <property type="entry name" value="TerB-like"/>
    <property type="match status" value="1"/>
</dbReference>
<evidence type="ECO:0008006" key="3">
    <source>
        <dbReference type="Google" id="ProtNLM"/>
    </source>
</evidence>
<dbReference type="AlphaFoldDB" id="A0A498C7D0"/>
<accession>A0A498C7D0</accession>
<organism evidence="1 2">
    <name type="scientific">Stenotrophomonas rhizophila</name>
    <dbReference type="NCBI Taxonomy" id="216778"/>
    <lineage>
        <taxon>Bacteria</taxon>
        <taxon>Pseudomonadati</taxon>
        <taxon>Pseudomonadota</taxon>
        <taxon>Gammaproteobacteria</taxon>
        <taxon>Lysobacterales</taxon>
        <taxon>Lysobacteraceae</taxon>
        <taxon>Stenotrophomonas</taxon>
    </lineage>
</organism>
<sequence length="184" mass="20447">MFLYLLPDAEQATFLKVARLMSVSDNPMLWDGKAHDELTGDTDLSNVSLAESEHERAIFDSFARECGKVYRSDGVTKELLSRLKLLPLVRQAEPAERARVACEVLGTLVDQALADSVQPSVPKVMLYELMLLALADGEVSLVEEAQLRWLADKFGIDEYTYADLLERAKSISAEASRTIAIILE</sequence>